<dbReference type="Pfam" id="PF01156">
    <property type="entry name" value="IU_nuc_hydro"/>
    <property type="match status" value="1"/>
</dbReference>
<evidence type="ECO:0000259" key="3">
    <source>
        <dbReference type="Pfam" id="PF01156"/>
    </source>
</evidence>
<keyword evidence="1 4" id="KW-0378">Hydrolase</keyword>
<dbReference type="InterPro" id="IPR001910">
    <property type="entry name" value="Inosine/uridine_hydrolase_dom"/>
</dbReference>
<name>A0A645BDU9_9ZZZZ</name>
<dbReference type="InterPro" id="IPR023186">
    <property type="entry name" value="IUNH"/>
</dbReference>
<dbReference type="InterPro" id="IPR036452">
    <property type="entry name" value="Ribo_hydro-like"/>
</dbReference>
<evidence type="ECO:0000313" key="4">
    <source>
        <dbReference type="EMBL" id="MPM59884.1"/>
    </source>
</evidence>
<dbReference type="PANTHER" id="PTHR12304">
    <property type="entry name" value="INOSINE-URIDINE PREFERRING NUCLEOSIDE HYDROLASE"/>
    <property type="match status" value="1"/>
</dbReference>
<dbReference type="GO" id="GO:0008477">
    <property type="term" value="F:purine nucleosidase activity"/>
    <property type="evidence" value="ECO:0007669"/>
    <property type="project" value="TreeGrafter"/>
</dbReference>
<dbReference type="PANTHER" id="PTHR12304:SF4">
    <property type="entry name" value="URIDINE NUCLEOSIDASE"/>
    <property type="match status" value="1"/>
</dbReference>
<sequence length="322" mass="34497">MQILIDTDPGIDDAIALLLALQCPDLDVVGITTVAGNVGLEQATRNAAGLLQLAERTDIPLHYGAAGPLSGPSRSSAAHGLDGLGGVALPHDRVEAAPDAARFIVDTVNANPGEVTLVTIGPLTNLALALELDPGLAGKTGGLMMMGGAEGAGNITPSAEFNFWCDPPAAQRVLAAGFPNPIMVGLDATHQAFMSPGVRELLYQIDHQQARFIFQITREYADYYWRTHRQVGAELCDVLAIALLSRPQLVKLVDAHVEISTNGITEGRSVVARTDRFRDLAPNAKVATSDVATREFFEFLLTTLFPDDRGDIVRVLDHEYRR</sequence>
<reference evidence="4" key="1">
    <citation type="submission" date="2019-08" db="EMBL/GenBank/DDBJ databases">
        <authorList>
            <person name="Kucharzyk K."/>
            <person name="Murdoch R.W."/>
            <person name="Higgins S."/>
            <person name="Loffler F."/>
        </authorList>
    </citation>
    <scope>NUCLEOTIDE SEQUENCE</scope>
</reference>
<keyword evidence="2 4" id="KW-0326">Glycosidase</keyword>
<organism evidence="4">
    <name type="scientific">bioreactor metagenome</name>
    <dbReference type="NCBI Taxonomy" id="1076179"/>
    <lineage>
        <taxon>unclassified sequences</taxon>
        <taxon>metagenomes</taxon>
        <taxon>ecological metagenomes</taxon>
    </lineage>
</organism>
<dbReference type="EC" id="3.2.-.-" evidence="4"/>
<feature type="domain" description="Inosine/uridine-preferring nucleoside hydrolase" evidence="3">
    <location>
        <begin position="3"/>
        <end position="297"/>
    </location>
</feature>
<dbReference type="GO" id="GO:0005829">
    <property type="term" value="C:cytosol"/>
    <property type="evidence" value="ECO:0007669"/>
    <property type="project" value="TreeGrafter"/>
</dbReference>
<dbReference type="AlphaFoldDB" id="A0A645BDU9"/>
<dbReference type="Gene3D" id="3.90.245.10">
    <property type="entry name" value="Ribonucleoside hydrolase-like"/>
    <property type="match status" value="1"/>
</dbReference>
<dbReference type="EMBL" id="VSSQ01017504">
    <property type="protein sequence ID" value="MPM59884.1"/>
    <property type="molecule type" value="Genomic_DNA"/>
</dbReference>
<comment type="caution">
    <text evidence="4">The sequence shown here is derived from an EMBL/GenBank/DDBJ whole genome shotgun (WGS) entry which is preliminary data.</text>
</comment>
<accession>A0A645BDU9</accession>
<dbReference type="InterPro" id="IPR015910">
    <property type="entry name" value="I/U_nuclsd_hydro_CS"/>
</dbReference>
<dbReference type="GO" id="GO:0006152">
    <property type="term" value="P:purine nucleoside catabolic process"/>
    <property type="evidence" value="ECO:0007669"/>
    <property type="project" value="TreeGrafter"/>
</dbReference>
<dbReference type="PROSITE" id="PS01247">
    <property type="entry name" value="IUNH"/>
    <property type="match status" value="1"/>
</dbReference>
<proteinExistence type="predicted"/>
<protein>
    <submittedName>
        <fullName evidence="4">Pyrimidine-specific ribonucleoside hydrolase RihA</fullName>
        <ecNumber evidence="4">3.2.-.-</ecNumber>
    </submittedName>
</protein>
<gene>
    <name evidence="4" type="primary">rihA_8</name>
    <name evidence="4" type="ORF">SDC9_106730</name>
</gene>
<evidence type="ECO:0000256" key="2">
    <source>
        <dbReference type="ARBA" id="ARBA00023295"/>
    </source>
</evidence>
<dbReference type="SUPFAM" id="SSF53590">
    <property type="entry name" value="Nucleoside hydrolase"/>
    <property type="match status" value="1"/>
</dbReference>
<evidence type="ECO:0000256" key="1">
    <source>
        <dbReference type="ARBA" id="ARBA00022801"/>
    </source>
</evidence>
<dbReference type="GO" id="GO:0045437">
    <property type="term" value="F:uridine nucleosidase activity"/>
    <property type="evidence" value="ECO:0007669"/>
    <property type="project" value="UniProtKB-ARBA"/>
</dbReference>